<dbReference type="EMBL" id="BQNB010014927">
    <property type="protein sequence ID" value="GJT34017.1"/>
    <property type="molecule type" value="Genomic_DNA"/>
</dbReference>
<dbReference type="PANTHER" id="PTHR24559">
    <property type="entry name" value="TRANSPOSON TY3-I GAG-POL POLYPROTEIN"/>
    <property type="match status" value="1"/>
</dbReference>
<evidence type="ECO:0000313" key="3">
    <source>
        <dbReference type="Proteomes" id="UP001151760"/>
    </source>
</evidence>
<dbReference type="Pfam" id="PF00078">
    <property type="entry name" value="RVT_1"/>
    <property type="match status" value="1"/>
</dbReference>
<dbReference type="Gene3D" id="3.30.70.270">
    <property type="match status" value="1"/>
</dbReference>
<dbReference type="Gene3D" id="3.10.10.10">
    <property type="entry name" value="HIV Type 1 Reverse Transcriptase, subunit A, domain 1"/>
    <property type="match status" value="1"/>
</dbReference>
<feature type="domain" description="Reverse transcriptase" evidence="1">
    <location>
        <begin position="2"/>
        <end position="75"/>
    </location>
</feature>
<protein>
    <recommendedName>
        <fullName evidence="1">Reverse transcriptase domain-containing protein</fullName>
    </recommendedName>
</protein>
<accession>A0ABQ5D4V3</accession>
<dbReference type="PANTHER" id="PTHR24559:SF444">
    <property type="entry name" value="REVERSE TRANSCRIPTASE DOMAIN-CONTAINING PROTEIN"/>
    <property type="match status" value="1"/>
</dbReference>
<reference evidence="2" key="1">
    <citation type="journal article" date="2022" name="Int. J. Mol. Sci.">
        <title>Draft Genome of Tanacetum Coccineum: Genomic Comparison of Closely Related Tanacetum-Family Plants.</title>
        <authorList>
            <person name="Yamashiro T."/>
            <person name="Shiraishi A."/>
            <person name="Nakayama K."/>
            <person name="Satake H."/>
        </authorList>
    </citation>
    <scope>NUCLEOTIDE SEQUENCE</scope>
</reference>
<comment type="caution">
    <text evidence="2">The sequence shown here is derived from an EMBL/GenBank/DDBJ whole genome shotgun (WGS) entry which is preliminary data.</text>
</comment>
<dbReference type="InterPro" id="IPR043502">
    <property type="entry name" value="DNA/RNA_pol_sf"/>
</dbReference>
<dbReference type="CDD" id="cd01647">
    <property type="entry name" value="RT_LTR"/>
    <property type="match status" value="1"/>
</dbReference>
<keyword evidence="3" id="KW-1185">Reference proteome</keyword>
<dbReference type="InterPro" id="IPR053134">
    <property type="entry name" value="RNA-dir_DNA_polymerase"/>
</dbReference>
<sequence length="146" mass="16328">MCIDYRVLNKLTIKNHYPLPRIDDLFNQLQGLSVYSKIDLRSGYHQLRARDEDIPKTAFRLFSLCARFQVTPKGLSHAAVKRGSLGGASILRRKLVSWQCKKQTNVAISSTEAEYVAAAVCCAQAIINEVKVHTDDNVADLLTKGH</sequence>
<name>A0ABQ5D4V3_9ASTR</name>
<gene>
    <name evidence="2" type="ORF">Tco_0924436</name>
</gene>
<evidence type="ECO:0000259" key="1">
    <source>
        <dbReference type="Pfam" id="PF00078"/>
    </source>
</evidence>
<proteinExistence type="predicted"/>
<dbReference type="InterPro" id="IPR043128">
    <property type="entry name" value="Rev_trsase/Diguanyl_cyclase"/>
</dbReference>
<evidence type="ECO:0000313" key="2">
    <source>
        <dbReference type="EMBL" id="GJT34017.1"/>
    </source>
</evidence>
<reference evidence="2" key="2">
    <citation type="submission" date="2022-01" db="EMBL/GenBank/DDBJ databases">
        <authorList>
            <person name="Yamashiro T."/>
            <person name="Shiraishi A."/>
            <person name="Satake H."/>
            <person name="Nakayama K."/>
        </authorList>
    </citation>
    <scope>NUCLEOTIDE SEQUENCE</scope>
</reference>
<dbReference type="SUPFAM" id="SSF56672">
    <property type="entry name" value="DNA/RNA polymerases"/>
    <property type="match status" value="1"/>
</dbReference>
<dbReference type="InterPro" id="IPR000477">
    <property type="entry name" value="RT_dom"/>
</dbReference>
<dbReference type="Proteomes" id="UP001151760">
    <property type="component" value="Unassembled WGS sequence"/>
</dbReference>
<organism evidence="2 3">
    <name type="scientific">Tanacetum coccineum</name>
    <dbReference type="NCBI Taxonomy" id="301880"/>
    <lineage>
        <taxon>Eukaryota</taxon>
        <taxon>Viridiplantae</taxon>
        <taxon>Streptophyta</taxon>
        <taxon>Embryophyta</taxon>
        <taxon>Tracheophyta</taxon>
        <taxon>Spermatophyta</taxon>
        <taxon>Magnoliopsida</taxon>
        <taxon>eudicotyledons</taxon>
        <taxon>Gunneridae</taxon>
        <taxon>Pentapetalae</taxon>
        <taxon>asterids</taxon>
        <taxon>campanulids</taxon>
        <taxon>Asterales</taxon>
        <taxon>Asteraceae</taxon>
        <taxon>Asteroideae</taxon>
        <taxon>Anthemideae</taxon>
        <taxon>Anthemidinae</taxon>
        <taxon>Tanacetum</taxon>
    </lineage>
</organism>